<comment type="pathway">
    <text evidence="1 11">Metabolic intermediate biosynthesis; chorismate biosynthesis; chorismate from D-erythrose 4-phosphate and phosphoenolpyruvate: step 5/7.</text>
</comment>
<dbReference type="Pfam" id="PF01202">
    <property type="entry name" value="SKI"/>
    <property type="match status" value="1"/>
</dbReference>
<gene>
    <name evidence="11" type="primary">aroK</name>
    <name evidence="12" type="ORF">FM121_07385</name>
</gene>
<dbReference type="Gene3D" id="3.40.50.300">
    <property type="entry name" value="P-loop containing nucleotide triphosphate hydrolases"/>
    <property type="match status" value="1"/>
</dbReference>
<evidence type="ECO:0000313" key="13">
    <source>
        <dbReference type="Proteomes" id="UP000195918"/>
    </source>
</evidence>
<feature type="binding site" evidence="11">
    <location>
        <position position="57"/>
    </location>
    <ligand>
        <name>substrate</name>
    </ligand>
</feature>
<name>A0A1X6WNS2_9ENTE</name>
<evidence type="ECO:0000313" key="12">
    <source>
        <dbReference type="EMBL" id="SLM85908.1"/>
    </source>
</evidence>
<organism evidence="12 13">
    <name type="scientific">Vagococcus fluvialis bH819</name>
    <dbReference type="NCBI Taxonomy" id="1255619"/>
    <lineage>
        <taxon>Bacteria</taxon>
        <taxon>Bacillati</taxon>
        <taxon>Bacillota</taxon>
        <taxon>Bacilli</taxon>
        <taxon>Lactobacillales</taxon>
        <taxon>Enterococcaceae</taxon>
        <taxon>Vagococcus</taxon>
    </lineage>
</organism>
<dbReference type="GO" id="GO:0008652">
    <property type="term" value="P:amino acid biosynthetic process"/>
    <property type="evidence" value="ECO:0007669"/>
    <property type="project" value="UniProtKB-KW"/>
</dbReference>
<keyword evidence="11" id="KW-0479">Metal-binding</keyword>
<evidence type="ECO:0000256" key="5">
    <source>
        <dbReference type="ARBA" id="ARBA00022679"/>
    </source>
</evidence>
<dbReference type="InterPro" id="IPR031322">
    <property type="entry name" value="Shikimate/glucono_kinase"/>
</dbReference>
<sequence length="170" mass="19374">MMSIILIGFMGSGKSTTGRELANRLACSFSEMDQLIELKAQKKIPEIFKNQGEAIFRQMEYQVLIENLITETVIATGGGIITFEKSLAELKHQRCVIYLKGNLETLIKRIQEDQENKRPLADDSSREEIAELFFSREQKYREAATIIVDIEDKSVGKIVSEIMLKIKEVE</sequence>
<feature type="binding site" evidence="11">
    <location>
        <begin position="11"/>
        <end position="16"/>
    </location>
    <ligand>
        <name>ATP</name>
        <dbReference type="ChEBI" id="CHEBI:30616"/>
    </ligand>
</feature>
<keyword evidence="11" id="KW-0460">Magnesium</keyword>
<comment type="subcellular location">
    <subcellularLocation>
        <location evidence="11">Cytoplasm</location>
    </subcellularLocation>
</comment>
<keyword evidence="5 11" id="KW-0808">Transferase</keyword>
<dbReference type="GO" id="GO:0004765">
    <property type="term" value="F:shikimate kinase activity"/>
    <property type="evidence" value="ECO:0007669"/>
    <property type="project" value="UniProtKB-UniRule"/>
</dbReference>
<feature type="binding site" evidence="11">
    <location>
        <position position="78"/>
    </location>
    <ligand>
        <name>substrate</name>
    </ligand>
</feature>
<keyword evidence="7 11" id="KW-0418">Kinase</keyword>
<dbReference type="EMBL" id="FWFD01000009">
    <property type="protein sequence ID" value="SLM85908.1"/>
    <property type="molecule type" value="Genomic_DNA"/>
</dbReference>
<comment type="function">
    <text evidence="11">Catalyzes the specific phosphorylation of the 3-hydroxyl group of shikimic acid using ATP as a cosubstrate.</text>
</comment>
<evidence type="ECO:0000256" key="2">
    <source>
        <dbReference type="ARBA" id="ARBA00006997"/>
    </source>
</evidence>
<keyword evidence="4 11" id="KW-0028">Amino-acid biosynthesis</keyword>
<keyword evidence="11" id="KW-0963">Cytoplasm</keyword>
<comment type="cofactor">
    <cofactor evidence="11">
        <name>Mg(2+)</name>
        <dbReference type="ChEBI" id="CHEBI:18420"/>
    </cofactor>
    <text evidence="11">Binds 1 Mg(2+) ion per subunit.</text>
</comment>
<evidence type="ECO:0000256" key="1">
    <source>
        <dbReference type="ARBA" id="ARBA00004842"/>
    </source>
</evidence>
<dbReference type="RefSeq" id="WP_086951537.1">
    <property type="nucleotide sequence ID" value="NZ_FWFD01000009.1"/>
</dbReference>
<evidence type="ECO:0000256" key="7">
    <source>
        <dbReference type="ARBA" id="ARBA00022777"/>
    </source>
</evidence>
<evidence type="ECO:0000256" key="4">
    <source>
        <dbReference type="ARBA" id="ARBA00022605"/>
    </source>
</evidence>
<evidence type="ECO:0000256" key="9">
    <source>
        <dbReference type="ARBA" id="ARBA00023141"/>
    </source>
</evidence>
<dbReference type="SUPFAM" id="SSF52540">
    <property type="entry name" value="P-loop containing nucleoside triphosphate hydrolases"/>
    <property type="match status" value="1"/>
</dbReference>
<feature type="binding site" evidence="11">
    <location>
        <position position="118"/>
    </location>
    <ligand>
        <name>ATP</name>
        <dbReference type="ChEBI" id="CHEBI:30616"/>
    </ligand>
</feature>
<comment type="similarity">
    <text evidence="2 11">Belongs to the shikimate kinase family.</text>
</comment>
<evidence type="ECO:0000256" key="3">
    <source>
        <dbReference type="ARBA" id="ARBA00012154"/>
    </source>
</evidence>
<dbReference type="InterPro" id="IPR027417">
    <property type="entry name" value="P-loop_NTPase"/>
</dbReference>
<comment type="caution">
    <text evidence="11">Lacks conserved residue(s) required for the propagation of feature annotation.</text>
</comment>
<evidence type="ECO:0000256" key="8">
    <source>
        <dbReference type="ARBA" id="ARBA00022840"/>
    </source>
</evidence>
<keyword evidence="13" id="KW-1185">Reference proteome</keyword>
<keyword evidence="6 11" id="KW-0547">Nucleotide-binding</keyword>
<evidence type="ECO:0000256" key="11">
    <source>
        <dbReference type="HAMAP-Rule" id="MF_00109"/>
    </source>
</evidence>
<dbReference type="PRINTS" id="PR01100">
    <property type="entry name" value="SHIKIMTKNASE"/>
</dbReference>
<dbReference type="PANTHER" id="PTHR21087:SF16">
    <property type="entry name" value="SHIKIMATE KINASE 1, CHLOROPLASTIC"/>
    <property type="match status" value="1"/>
</dbReference>
<dbReference type="OrthoDB" id="9800332at2"/>
<dbReference type="GO" id="GO:0005524">
    <property type="term" value="F:ATP binding"/>
    <property type="evidence" value="ECO:0007669"/>
    <property type="project" value="UniProtKB-UniRule"/>
</dbReference>
<dbReference type="GO" id="GO:0009073">
    <property type="term" value="P:aromatic amino acid family biosynthetic process"/>
    <property type="evidence" value="ECO:0007669"/>
    <property type="project" value="UniProtKB-KW"/>
</dbReference>
<evidence type="ECO:0000256" key="10">
    <source>
        <dbReference type="ARBA" id="ARBA00048567"/>
    </source>
</evidence>
<dbReference type="HAMAP" id="MF_00109">
    <property type="entry name" value="Shikimate_kinase"/>
    <property type="match status" value="1"/>
</dbReference>
<comment type="subunit">
    <text evidence="11">Monomer.</text>
</comment>
<dbReference type="CDD" id="cd00464">
    <property type="entry name" value="SK"/>
    <property type="match status" value="1"/>
</dbReference>
<protein>
    <recommendedName>
        <fullName evidence="3 11">Shikimate kinase</fullName>
        <shortName evidence="11">SK</shortName>
        <ecNumber evidence="3 11">2.7.1.71</ecNumber>
    </recommendedName>
</protein>
<dbReference type="GO" id="GO:0005829">
    <property type="term" value="C:cytosol"/>
    <property type="evidence" value="ECO:0007669"/>
    <property type="project" value="TreeGrafter"/>
</dbReference>
<keyword evidence="9 11" id="KW-0057">Aromatic amino acid biosynthesis</keyword>
<keyword evidence="8 11" id="KW-0067">ATP-binding</keyword>
<feature type="binding site" evidence="11">
    <location>
        <position position="136"/>
    </location>
    <ligand>
        <name>substrate</name>
    </ligand>
</feature>
<dbReference type="PANTHER" id="PTHR21087">
    <property type="entry name" value="SHIKIMATE KINASE"/>
    <property type="match status" value="1"/>
</dbReference>
<proteinExistence type="inferred from homology"/>
<dbReference type="GO" id="GO:0009423">
    <property type="term" value="P:chorismate biosynthetic process"/>
    <property type="evidence" value="ECO:0007669"/>
    <property type="project" value="UniProtKB-UniRule"/>
</dbReference>
<feature type="binding site" evidence="11">
    <location>
        <position position="33"/>
    </location>
    <ligand>
        <name>substrate</name>
    </ligand>
</feature>
<dbReference type="UniPathway" id="UPA00053">
    <property type="reaction ID" value="UER00088"/>
</dbReference>
<dbReference type="InterPro" id="IPR023000">
    <property type="entry name" value="Shikimate_kinase_CS"/>
</dbReference>
<evidence type="ECO:0000256" key="6">
    <source>
        <dbReference type="ARBA" id="ARBA00022741"/>
    </source>
</evidence>
<dbReference type="GO" id="GO:0000287">
    <property type="term" value="F:magnesium ion binding"/>
    <property type="evidence" value="ECO:0007669"/>
    <property type="project" value="UniProtKB-UniRule"/>
</dbReference>
<comment type="catalytic activity">
    <reaction evidence="10 11">
        <text>shikimate + ATP = 3-phosphoshikimate + ADP + H(+)</text>
        <dbReference type="Rhea" id="RHEA:13121"/>
        <dbReference type="ChEBI" id="CHEBI:15378"/>
        <dbReference type="ChEBI" id="CHEBI:30616"/>
        <dbReference type="ChEBI" id="CHEBI:36208"/>
        <dbReference type="ChEBI" id="CHEBI:145989"/>
        <dbReference type="ChEBI" id="CHEBI:456216"/>
        <dbReference type="EC" id="2.7.1.71"/>
    </reaction>
</comment>
<feature type="binding site" evidence="11">
    <location>
        <position position="15"/>
    </location>
    <ligand>
        <name>Mg(2+)</name>
        <dbReference type="ChEBI" id="CHEBI:18420"/>
    </ligand>
</feature>
<dbReference type="Proteomes" id="UP000195918">
    <property type="component" value="Unassembled WGS sequence"/>
</dbReference>
<dbReference type="AlphaFoldDB" id="A0A1X6WNS2"/>
<reference evidence="13" key="1">
    <citation type="submission" date="2017-02" db="EMBL/GenBank/DDBJ databases">
        <authorList>
            <person name="Dridi B."/>
        </authorList>
    </citation>
    <scope>NUCLEOTIDE SEQUENCE [LARGE SCALE GENOMIC DNA]</scope>
    <source>
        <strain evidence="13">bH819</strain>
    </source>
</reference>
<dbReference type="PROSITE" id="PS01128">
    <property type="entry name" value="SHIKIMATE_KINASE"/>
    <property type="match status" value="1"/>
</dbReference>
<accession>A0A1X6WNS2</accession>
<dbReference type="InterPro" id="IPR000623">
    <property type="entry name" value="Shikimate_kinase/TSH1"/>
</dbReference>
<dbReference type="EC" id="2.7.1.71" evidence="3 11"/>